<feature type="region of interest" description="Disordered" evidence="3">
    <location>
        <begin position="100"/>
        <end position="156"/>
    </location>
</feature>
<dbReference type="Gene3D" id="3.30.710.10">
    <property type="entry name" value="Potassium Channel Kv1.1, Chain A"/>
    <property type="match status" value="1"/>
</dbReference>
<evidence type="ECO:0000313" key="5">
    <source>
        <dbReference type="Proteomes" id="UP001562354"/>
    </source>
</evidence>
<name>A0ABR3PK07_9PEZI</name>
<feature type="compositionally biased region" description="Polar residues" evidence="3">
    <location>
        <begin position="176"/>
        <end position="185"/>
    </location>
</feature>
<accession>A0ABR3PK07</accession>
<feature type="compositionally biased region" description="Gly residues" evidence="3">
    <location>
        <begin position="1149"/>
        <end position="1162"/>
    </location>
</feature>
<evidence type="ECO:0008006" key="6">
    <source>
        <dbReference type="Google" id="ProtNLM"/>
    </source>
</evidence>
<feature type="compositionally biased region" description="Gly residues" evidence="3">
    <location>
        <begin position="1076"/>
        <end position="1085"/>
    </location>
</feature>
<evidence type="ECO:0000256" key="1">
    <source>
        <dbReference type="ARBA" id="ARBA00022441"/>
    </source>
</evidence>
<feature type="compositionally biased region" description="Polar residues" evidence="3">
    <location>
        <begin position="28"/>
        <end position="38"/>
    </location>
</feature>
<feature type="compositionally biased region" description="Polar residues" evidence="3">
    <location>
        <begin position="1046"/>
        <end position="1061"/>
    </location>
</feature>
<feature type="region of interest" description="Disordered" evidence="3">
    <location>
        <begin position="1125"/>
        <end position="1172"/>
    </location>
</feature>
<dbReference type="InterPro" id="IPR015915">
    <property type="entry name" value="Kelch-typ_b-propeller"/>
</dbReference>
<feature type="compositionally biased region" description="Acidic residues" evidence="3">
    <location>
        <begin position="536"/>
        <end position="549"/>
    </location>
</feature>
<feature type="compositionally biased region" description="Polar residues" evidence="3">
    <location>
        <begin position="196"/>
        <end position="218"/>
    </location>
</feature>
<gene>
    <name evidence="4" type="ORF">AAFC00_004214</name>
</gene>
<keyword evidence="2" id="KW-0677">Repeat</keyword>
<evidence type="ECO:0000313" key="4">
    <source>
        <dbReference type="EMBL" id="KAL1306096.1"/>
    </source>
</evidence>
<proteinExistence type="predicted"/>
<dbReference type="Pfam" id="PF24681">
    <property type="entry name" value="Kelch_KLHDC2_KLHL20_DRC7"/>
    <property type="match status" value="1"/>
</dbReference>
<keyword evidence="1" id="KW-0880">Kelch repeat</keyword>
<dbReference type="EMBL" id="JBFMKM010000005">
    <property type="protein sequence ID" value="KAL1306096.1"/>
    <property type="molecule type" value="Genomic_DNA"/>
</dbReference>
<dbReference type="InterPro" id="IPR011333">
    <property type="entry name" value="SKP1/BTB/POZ_sf"/>
</dbReference>
<reference evidence="4 5" key="1">
    <citation type="submission" date="2024-07" db="EMBL/GenBank/DDBJ databases">
        <title>Draft sequence of the Neodothiora populina.</title>
        <authorList>
            <person name="Drown D.D."/>
            <person name="Schuette U.S."/>
            <person name="Buechlein A.B."/>
            <person name="Rusch D.R."/>
            <person name="Winton L.W."/>
            <person name="Adams G.A."/>
        </authorList>
    </citation>
    <scope>NUCLEOTIDE SEQUENCE [LARGE SCALE GENOMIC DNA]</scope>
    <source>
        <strain evidence="4 5">CPC 39397</strain>
    </source>
</reference>
<feature type="region of interest" description="Disordered" evidence="3">
    <location>
        <begin position="176"/>
        <end position="284"/>
    </location>
</feature>
<feature type="compositionally biased region" description="Polar residues" evidence="3">
    <location>
        <begin position="248"/>
        <end position="284"/>
    </location>
</feature>
<keyword evidence="5" id="KW-1185">Reference proteome</keyword>
<dbReference type="PANTHER" id="PTHR43503:SF2">
    <property type="entry name" value="NEGATIVE REGULATOR OF SPORULATION MDS3-RELATED"/>
    <property type="match status" value="1"/>
</dbReference>
<dbReference type="Gene3D" id="2.120.10.80">
    <property type="entry name" value="Kelch-type beta propeller"/>
    <property type="match status" value="1"/>
</dbReference>
<feature type="region of interest" description="Disordered" evidence="3">
    <location>
        <begin position="18"/>
        <end position="50"/>
    </location>
</feature>
<organism evidence="4 5">
    <name type="scientific">Neodothiora populina</name>
    <dbReference type="NCBI Taxonomy" id="2781224"/>
    <lineage>
        <taxon>Eukaryota</taxon>
        <taxon>Fungi</taxon>
        <taxon>Dikarya</taxon>
        <taxon>Ascomycota</taxon>
        <taxon>Pezizomycotina</taxon>
        <taxon>Dothideomycetes</taxon>
        <taxon>Dothideomycetidae</taxon>
        <taxon>Dothideales</taxon>
        <taxon>Dothioraceae</taxon>
        <taxon>Neodothiora</taxon>
    </lineage>
</organism>
<dbReference type="RefSeq" id="XP_069202369.1">
    <property type="nucleotide sequence ID" value="XM_069343821.1"/>
</dbReference>
<protein>
    <recommendedName>
        <fullName evidence="6">BTB domain-containing protein</fullName>
    </recommendedName>
</protein>
<feature type="compositionally biased region" description="Low complexity" evidence="3">
    <location>
        <begin position="228"/>
        <end position="240"/>
    </location>
</feature>
<feature type="region of interest" description="Disordered" evidence="3">
    <location>
        <begin position="811"/>
        <end position="847"/>
    </location>
</feature>
<sequence>MAANISSTTGEIANQSALTALYLHEEPQPSQDSDTTVAEESYKDTKTPRLKRLPALLKRTFSSRSARQRVFSAQSTAVREISVGDFTAVSAKHEDAAELRQVARQEPSPKLTPPSSPCVDERSESETALSASIVNPNSSSDPKDCSTALQSPKRPRLRHVAIRIPSYAHATYSTAESLADSSVHTRTAHSRPSEVTAMSVSAASSRTSTLDSATSAPSPAQLYTRKGSSAQISAYSSQSSLGGRDDYTSASEQESNHGGHTSTIQQGRSFGASSAAPSTSNQSNLSGLVCNVHRSTGKEPPPLVGATTTILGDKLYVFGGRRVSRSRPFLTSDLYELDLLRRHWTRLDAKGDVPLPRYFHSVCALGDRKLVCYGGMSPEMNIGEGGLAVGEEPQVTVMSDIHIFDVPTCTWMEVSSATKAPQGRYAHCAAILPSSAVFSSANAPVSAIHHNPPGNDPNSGSLGVQIDGTGGAEMIVVGGQDSANRYIEQISVFNLRSLTWTSTTPMSGRSCGAYRSVVTPLTTMSASKIGAGPERPDEEDHDDDDDLGEVEQGVSGAPMLVYTNYNFLDVKLELQVRLPDGTLVDKPMHGTVSPPGLRFPSGGIIDNNFVVAGTFLTSSKQEFSLWSLDLRTLIWARIDAGSPLFSQGSWNRGVLWNRRNAFVILGHRKRNLVDDYNNRRLNFSNICIVQLEAFGLYDNPRKIAPTSDFVSGSAPLVNSLSVPEAAMGGRQLSIEAETLGELFLSSRDLSDMDFMAIDGTCIPVNSHLIARRWGPYFNTLLREGASISDSGAETATLRPVTSLQSRNSSITITPSLSSSNATTLTSNTNTSTEPADTRAVPPNTRPRTLYLPHSVPTIYALLHYLYTSAVPAPPSPLATPLILCSLLQITRPYRIDGMHEAVVERLHEIMDGRNAAAIFNAAAMGAGGGGDVHFASTTPSVGATAFHPTRSVSLISGMEGFSLGGNGSNGGDGGSSGAGGGKGAALRIDTDVANGNNGRKGSVASHRVPATTIASTAAEAAAAASAAKMAASNSGHETDDDDDMSVPNSASTTHSMASSQVDLRELTPGNTPVTSAGGGAGGIGGSRSRSGTRREDREIWTGEWSSVIGLQKRGLRGLMESRARAREHGGGRVGGGGTPRLGGDDTPPVGGGGGGSGMGPGSGETRIGLGIA</sequence>
<dbReference type="Proteomes" id="UP001562354">
    <property type="component" value="Unassembled WGS sequence"/>
</dbReference>
<dbReference type="GeneID" id="95977914"/>
<evidence type="ECO:0000256" key="2">
    <source>
        <dbReference type="ARBA" id="ARBA00022737"/>
    </source>
</evidence>
<feature type="region of interest" description="Disordered" evidence="3">
    <location>
        <begin position="1028"/>
        <end position="1097"/>
    </location>
</feature>
<dbReference type="SUPFAM" id="SSF117281">
    <property type="entry name" value="Kelch motif"/>
    <property type="match status" value="1"/>
</dbReference>
<comment type="caution">
    <text evidence="4">The sequence shown here is derived from an EMBL/GenBank/DDBJ whole genome shotgun (WGS) entry which is preliminary data.</text>
</comment>
<feature type="compositionally biased region" description="Low complexity" evidence="3">
    <location>
        <begin position="811"/>
        <end position="832"/>
    </location>
</feature>
<evidence type="ECO:0000256" key="3">
    <source>
        <dbReference type="SAM" id="MobiDB-lite"/>
    </source>
</evidence>
<feature type="compositionally biased region" description="Polar residues" evidence="3">
    <location>
        <begin position="126"/>
        <end position="140"/>
    </location>
</feature>
<feature type="compositionally biased region" description="Gly residues" evidence="3">
    <location>
        <begin position="1131"/>
        <end position="1140"/>
    </location>
</feature>
<dbReference type="PANTHER" id="PTHR43503">
    <property type="entry name" value="MCG48959-RELATED"/>
    <property type="match status" value="1"/>
</dbReference>
<feature type="region of interest" description="Disordered" evidence="3">
    <location>
        <begin position="525"/>
        <end position="550"/>
    </location>
</feature>